<dbReference type="SUPFAM" id="SSF55961">
    <property type="entry name" value="Bet v1-like"/>
    <property type="match status" value="1"/>
</dbReference>
<evidence type="ECO:0000259" key="2">
    <source>
        <dbReference type="Pfam" id="PF08327"/>
    </source>
</evidence>
<evidence type="ECO:0000313" key="4">
    <source>
        <dbReference type="Proteomes" id="UP000317043"/>
    </source>
</evidence>
<gene>
    <name evidence="3" type="ORF">FB566_4977</name>
</gene>
<feature type="domain" description="Activator of Hsp90 ATPase homologue 1/2-like C-terminal" evidence="2">
    <location>
        <begin position="17"/>
        <end position="154"/>
    </location>
</feature>
<accession>A0A543B3H3</accession>
<name>A0A543B3H3_9ACTN</name>
<comment type="caution">
    <text evidence="3">The sequence shown here is derived from an EMBL/GenBank/DDBJ whole genome shotgun (WGS) entry which is preliminary data.</text>
</comment>
<evidence type="ECO:0000256" key="1">
    <source>
        <dbReference type="ARBA" id="ARBA00006817"/>
    </source>
</evidence>
<dbReference type="OrthoDB" id="3365660at2"/>
<dbReference type="InterPro" id="IPR013538">
    <property type="entry name" value="ASHA1/2-like_C"/>
</dbReference>
<proteinExistence type="inferred from homology"/>
<sequence>MTPIDPRLDLALRRVIRAPRHTIWTAWTDPSLLERWWVPSPAVARVERLDVRPGGAFVTSMSQDGNGFVPHTDAVFLAVDPEHRLVFTNAVDGTWRPATPEPVTMTAEIALDDHPDGTDYRILVRHGDPSTRDHHERLGFLEGWGSVTEALARICENEDPT</sequence>
<keyword evidence="4" id="KW-1185">Reference proteome</keyword>
<dbReference type="InParanoid" id="A0A543B3H3"/>
<dbReference type="Pfam" id="PF08327">
    <property type="entry name" value="AHSA1"/>
    <property type="match status" value="1"/>
</dbReference>
<dbReference type="AlphaFoldDB" id="A0A543B3H3"/>
<reference evidence="3 4" key="1">
    <citation type="submission" date="2019-06" db="EMBL/GenBank/DDBJ databases">
        <title>Sequencing the genomes of 1000 actinobacteria strains.</title>
        <authorList>
            <person name="Klenk H.-P."/>
        </authorList>
    </citation>
    <scope>NUCLEOTIDE SEQUENCE [LARGE SCALE GENOMIC DNA]</scope>
    <source>
        <strain evidence="3 4">DSM 45928</strain>
    </source>
</reference>
<dbReference type="EMBL" id="VFOW01000001">
    <property type="protein sequence ID" value="TQL79376.1"/>
    <property type="molecule type" value="Genomic_DNA"/>
</dbReference>
<dbReference type="Proteomes" id="UP000317043">
    <property type="component" value="Unassembled WGS sequence"/>
</dbReference>
<organism evidence="3 4">
    <name type="scientific">Stackebrandtia endophytica</name>
    <dbReference type="NCBI Taxonomy" id="1496996"/>
    <lineage>
        <taxon>Bacteria</taxon>
        <taxon>Bacillati</taxon>
        <taxon>Actinomycetota</taxon>
        <taxon>Actinomycetes</taxon>
        <taxon>Glycomycetales</taxon>
        <taxon>Glycomycetaceae</taxon>
        <taxon>Stackebrandtia</taxon>
    </lineage>
</organism>
<dbReference type="Gene3D" id="3.30.530.20">
    <property type="match status" value="1"/>
</dbReference>
<protein>
    <submittedName>
        <fullName evidence="3">Uncharacterized protein YndB with AHSA1/START domain</fullName>
    </submittedName>
</protein>
<comment type="similarity">
    <text evidence="1">Belongs to the AHA1 family.</text>
</comment>
<dbReference type="InterPro" id="IPR023393">
    <property type="entry name" value="START-like_dom_sf"/>
</dbReference>
<dbReference type="RefSeq" id="WP_142044636.1">
    <property type="nucleotide sequence ID" value="NZ_JBHTGS010000002.1"/>
</dbReference>
<evidence type="ECO:0000313" key="3">
    <source>
        <dbReference type="EMBL" id="TQL79376.1"/>
    </source>
</evidence>